<reference evidence="2 3" key="1">
    <citation type="submission" date="2018-10" db="EMBL/GenBank/DDBJ databases">
        <title>Co-occurring genomic capacity for anaerobic methane metabolism and dissimilatory sulfite reduction discovered in the Korarchaeota.</title>
        <authorList>
            <person name="Mckay L.J."/>
            <person name="Dlakic M."/>
            <person name="Fields M.W."/>
            <person name="Delmont T.O."/>
            <person name="Eren A.M."/>
            <person name="Jay Z.J."/>
            <person name="Klingelsmith K.B."/>
            <person name="Rusch D.B."/>
            <person name="Inskeep W.P."/>
        </authorList>
    </citation>
    <scope>NUCLEOTIDE SEQUENCE [LARGE SCALE GENOMIC DNA]</scope>
    <source>
        <strain evidence="2 3">WS</strain>
    </source>
</reference>
<evidence type="ECO:0000313" key="2">
    <source>
        <dbReference type="EMBL" id="RSN69916.1"/>
    </source>
</evidence>
<dbReference type="EMBL" id="RCOR01000015">
    <property type="protein sequence ID" value="RSN69916.1"/>
    <property type="molecule type" value="Genomic_DNA"/>
</dbReference>
<dbReference type="Proteomes" id="UP000278149">
    <property type="component" value="Unassembled WGS sequence"/>
</dbReference>
<dbReference type="InterPro" id="IPR001926">
    <property type="entry name" value="TrpB-like_PALP"/>
</dbReference>
<dbReference type="AlphaFoldDB" id="A0A3R9QZK1"/>
<dbReference type="SUPFAM" id="SSF53686">
    <property type="entry name" value="Tryptophan synthase beta subunit-like PLP-dependent enzymes"/>
    <property type="match status" value="1"/>
</dbReference>
<proteinExistence type="predicted"/>
<accession>A0A3R9QZK1</accession>
<dbReference type="RefSeq" id="WP_125740919.1">
    <property type="nucleotide sequence ID" value="NZ_RCOR01000015.1"/>
</dbReference>
<evidence type="ECO:0000313" key="3">
    <source>
        <dbReference type="Proteomes" id="UP000278149"/>
    </source>
</evidence>
<evidence type="ECO:0000259" key="1">
    <source>
        <dbReference type="Pfam" id="PF00291"/>
    </source>
</evidence>
<sequence length="300" mass="32184">MPEIWECVGNTPIVDVDGISFKLEYLNPGGSHKDRMAVSMLLDLIDRKGRGGAIVEATSGCTGVSLSLHGRAMGFDVYITVKEDSSPVKVALMRSLGAKVYTCPNVPPEDPRSIKSVAERIAEEKGATFLMQDSNPANPKGQERMGEEILESLRRVDVFVMGVGTGGTITGVGKLLKKEFGTKIIAVTSKGSELARKFGLSSKFEGEVEGYDSYHIPDNLDLSLVDEVYEVSRAEAIEWASELLKKGIMGGMSTGAHYLASLYAKKKYGGTVVTVAADSVLFHPPILNASSGVAAYKLPF</sequence>
<dbReference type="Pfam" id="PF00291">
    <property type="entry name" value="PALP"/>
    <property type="match status" value="1"/>
</dbReference>
<dbReference type="InterPro" id="IPR036052">
    <property type="entry name" value="TrpB-like_PALP_sf"/>
</dbReference>
<dbReference type="PANTHER" id="PTHR10314">
    <property type="entry name" value="CYSTATHIONINE BETA-SYNTHASE"/>
    <property type="match status" value="1"/>
</dbReference>
<feature type="domain" description="Tryptophan synthase beta chain-like PALP" evidence="1">
    <location>
        <begin position="5"/>
        <end position="276"/>
    </location>
</feature>
<dbReference type="InterPro" id="IPR050214">
    <property type="entry name" value="Cys_Synth/Cystath_Beta-Synth"/>
</dbReference>
<dbReference type="Gene3D" id="3.40.50.1100">
    <property type="match status" value="2"/>
</dbReference>
<name>A0A3R9QZK1_9CREN</name>
<gene>
    <name evidence="2" type="ORF">D9Q81_02135</name>
</gene>
<organism evidence="2 3">
    <name type="scientific">Candidatus Korarchaeum cryptofilum</name>
    <dbReference type="NCBI Taxonomy" id="498846"/>
    <lineage>
        <taxon>Archaea</taxon>
        <taxon>Thermoproteota</taxon>
        <taxon>Candidatus Korarchaeia</taxon>
        <taxon>Candidatus Korarchaeales</taxon>
        <taxon>Candidatus Korarchaeaceae</taxon>
        <taxon>Candidatus Korarchaeum</taxon>
    </lineage>
</organism>
<protein>
    <submittedName>
        <fullName evidence="2">Pyridoxal-phosphate dependent enzyme</fullName>
    </submittedName>
</protein>
<comment type="caution">
    <text evidence="2">The sequence shown here is derived from an EMBL/GenBank/DDBJ whole genome shotgun (WGS) entry which is preliminary data.</text>
</comment>